<reference evidence="2" key="1">
    <citation type="submission" date="2022-11" db="UniProtKB">
        <authorList>
            <consortium name="WormBaseParasite"/>
        </authorList>
    </citation>
    <scope>IDENTIFICATION</scope>
</reference>
<proteinExistence type="predicted"/>
<keyword evidence="1" id="KW-1185">Reference proteome</keyword>
<protein>
    <submittedName>
        <fullName evidence="2">Uncharacterized protein</fullName>
    </submittedName>
</protein>
<accession>A0A915J3K8</accession>
<evidence type="ECO:0000313" key="1">
    <source>
        <dbReference type="Proteomes" id="UP000887565"/>
    </source>
</evidence>
<sequence length="82" mass="10052">MKVKRVQTIQFFFEWYKPFSAILSHLTPPSAAIKRFNIAELRLLFKTIIRREWETFNFWWGTTPCRVKTMKIKMLDEFNHLQ</sequence>
<dbReference type="AlphaFoldDB" id="A0A915J3K8"/>
<dbReference type="Proteomes" id="UP000887565">
    <property type="component" value="Unplaced"/>
</dbReference>
<organism evidence="1 2">
    <name type="scientific">Romanomermis culicivorax</name>
    <name type="common">Nematode worm</name>
    <dbReference type="NCBI Taxonomy" id="13658"/>
    <lineage>
        <taxon>Eukaryota</taxon>
        <taxon>Metazoa</taxon>
        <taxon>Ecdysozoa</taxon>
        <taxon>Nematoda</taxon>
        <taxon>Enoplea</taxon>
        <taxon>Dorylaimia</taxon>
        <taxon>Mermithida</taxon>
        <taxon>Mermithoidea</taxon>
        <taxon>Mermithidae</taxon>
        <taxon>Romanomermis</taxon>
    </lineage>
</organism>
<dbReference type="WBParaSite" id="nRc.2.0.1.t20714-RA">
    <property type="protein sequence ID" value="nRc.2.0.1.t20714-RA"/>
    <property type="gene ID" value="nRc.2.0.1.g20714"/>
</dbReference>
<evidence type="ECO:0000313" key="2">
    <source>
        <dbReference type="WBParaSite" id="nRc.2.0.1.t20714-RA"/>
    </source>
</evidence>
<name>A0A915J3K8_ROMCU</name>